<comment type="subcellular location">
    <subcellularLocation>
        <location evidence="1">Nucleus</location>
    </subcellularLocation>
</comment>
<comment type="caution">
    <text evidence="8">The sequence shown here is derived from an EMBL/GenBank/DDBJ whole genome shotgun (WGS) entry which is preliminary data.</text>
</comment>
<protein>
    <recommendedName>
        <fullName evidence="7">BHLH domain-containing protein</fullName>
    </recommendedName>
</protein>
<evidence type="ECO:0000256" key="4">
    <source>
        <dbReference type="ARBA" id="ARBA00023163"/>
    </source>
</evidence>
<proteinExistence type="predicted"/>
<dbReference type="GO" id="GO:0046983">
    <property type="term" value="F:protein dimerization activity"/>
    <property type="evidence" value="ECO:0007669"/>
    <property type="project" value="InterPro"/>
</dbReference>
<feature type="compositionally biased region" description="Polar residues" evidence="6">
    <location>
        <begin position="459"/>
        <end position="472"/>
    </location>
</feature>
<reference evidence="8" key="1">
    <citation type="submission" date="2021-02" db="EMBL/GenBank/DDBJ databases">
        <authorList>
            <person name="Nowell W R."/>
        </authorList>
    </citation>
    <scope>NUCLEOTIDE SEQUENCE</scope>
    <source>
        <strain evidence="8">Ploen Becks lab</strain>
    </source>
</reference>
<dbReference type="Proteomes" id="UP000663879">
    <property type="component" value="Unassembled WGS sequence"/>
</dbReference>
<dbReference type="InterPro" id="IPR011598">
    <property type="entry name" value="bHLH_dom"/>
</dbReference>
<dbReference type="OrthoDB" id="6022628at2759"/>
<keyword evidence="4" id="KW-0804">Transcription</keyword>
<evidence type="ECO:0000256" key="3">
    <source>
        <dbReference type="ARBA" id="ARBA00023125"/>
    </source>
</evidence>
<dbReference type="InterPro" id="IPR052207">
    <property type="entry name" value="Max-like/E-box_TFs"/>
</dbReference>
<feature type="compositionally biased region" description="Low complexity" evidence="6">
    <location>
        <begin position="473"/>
        <end position="491"/>
    </location>
</feature>
<dbReference type="AlphaFoldDB" id="A0A814FZB8"/>
<evidence type="ECO:0000313" key="9">
    <source>
        <dbReference type="Proteomes" id="UP000663879"/>
    </source>
</evidence>
<keyword evidence="2" id="KW-0805">Transcription regulation</keyword>
<dbReference type="Pfam" id="PF00010">
    <property type="entry name" value="HLH"/>
    <property type="match status" value="1"/>
</dbReference>
<dbReference type="Gene3D" id="4.10.280.10">
    <property type="entry name" value="Helix-loop-helix DNA-binding domain"/>
    <property type="match status" value="1"/>
</dbReference>
<evidence type="ECO:0000313" key="8">
    <source>
        <dbReference type="EMBL" id="CAF0990575.1"/>
    </source>
</evidence>
<dbReference type="GO" id="GO:0000981">
    <property type="term" value="F:DNA-binding transcription factor activity, RNA polymerase II-specific"/>
    <property type="evidence" value="ECO:0007669"/>
    <property type="project" value="TreeGrafter"/>
</dbReference>
<evidence type="ECO:0000256" key="1">
    <source>
        <dbReference type="ARBA" id="ARBA00004123"/>
    </source>
</evidence>
<keyword evidence="9" id="KW-1185">Reference proteome</keyword>
<feature type="compositionally biased region" description="Low complexity" evidence="6">
    <location>
        <begin position="777"/>
        <end position="792"/>
    </location>
</feature>
<feature type="compositionally biased region" description="Polar residues" evidence="6">
    <location>
        <begin position="545"/>
        <end position="561"/>
    </location>
</feature>
<organism evidence="8 9">
    <name type="scientific">Brachionus calyciflorus</name>
    <dbReference type="NCBI Taxonomy" id="104777"/>
    <lineage>
        <taxon>Eukaryota</taxon>
        <taxon>Metazoa</taxon>
        <taxon>Spiralia</taxon>
        <taxon>Gnathifera</taxon>
        <taxon>Rotifera</taxon>
        <taxon>Eurotatoria</taxon>
        <taxon>Monogononta</taxon>
        <taxon>Pseudotrocha</taxon>
        <taxon>Ploima</taxon>
        <taxon>Brachionidae</taxon>
        <taxon>Brachionus</taxon>
    </lineage>
</organism>
<accession>A0A814FZB8</accession>
<gene>
    <name evidence="8" type="ORF">OXX778_LOCUS15889</name>
</gene>
<feature type="region of interest" description="Disordered" evidence="6">
    <location>
        <begin position="459"/>
        <end position="491"/>
    </location>
</feature>
<evidence type="ECO:0000256" key="2">
    <source>
        <dbReference type="ARBA" id="ARBA00023015"/>
    </source>
</evidence>
<feature type="domain" description="BHLH" evidence="7">
    <location>
        <begin position="879"/>
        <end position="933"/>
    </location>
</feature>
<keyword evidence="5" id="KW-0539">Nucleus</keyword>
<dbReference type="SUPFAM" id="SSF47459">
    <property type="entry name" value="HLH, helix-loop-helix DNA-binding domain"/>
    <property type="match status" value="1"/>
</dbReference>
<sequence>MNRVNRKFKLDSNRSSFDRNTTDNGSRIHSGHYMTSCLNDQNEDTVEMPIASPDATNNDVTLNTNLNIDTETDSTANQVLINSNKTQVLSNISVKNSNINNYIAKKNILNGQLTKIQEMIISNGSISGGLTLDKTNKSLKNLMFYIRSAYSNNLTSPKWKSFKGLKLQVTEKIRLNNVIWRSWFEQYGKKDTTNVKLRLICQFANGLEEKPAFQKMSKREGKFWKARLESITNEYKKWREISRKQIKATCEVGEILKPKQIYRGPTHIQPITQSSTPNAQQLSSSLSETTYIENHLNFQPNFNNQNQNYLYSSNNFNVNEYQTDFNVQSNLQTESNFSSYGPNTPQNINNFNNFNIPSNYPSNNYHMNNVTTTSSYSTHPPIASKQMPYNNRCRSPSPGLFDFDFNNFSSDTLFSTHLIEDHKDPIFGTNPDLLQPDLMHLFPNFDFFDLPGNNNDLFRLNSDVNSEQNSPQAANSTTQTNDNSNNNFRNNNQIANFNSQPNENIKVVEVEEVNEASAIAIPIGFSDLSNFNTLATVAAAQSINVSPQHQQQNTSPQNNRPIRQRHMSDMGDFNHLKNSTEPIILDDVNNHLKMPVSLSQINTSLNINPIQNQYSLNTNNTISSTSAIRRSSGSQIQTTTNNSSSNTIRNLLALNTPAVPLAPISPPKQPNSNNMRISGILGASGSALPSMRKQNAPQKVIYPQETIPNLAPQQNMVKNDNLTISNLLTSNINIPLQSQQAEIQISVSQSEQFIDPTKPPPNKRGRKSTIVNGDVINQRSNSKTNSNKQNSQKLKKDDALPSPQINNNVVLPEPVDNLNTPTSSPNFPNYNNSFQIQNSDSNFSDHSSKFRNYTTTKSESNFQAMNGRINRSDSLNSLNTDASLSTAEQKRRCNIQQGFDRLQILVPALKEGKNLKCSKAVMLQKTSEYIKELQTARDKRMADLDVYKKEIEELSVKITECQNQLPANGVAVVGNLNKTEIFEQKFNSYIKEKTMANWKFYLFSLILKPLFDNFITSVNTSSKEDMERTFYEWQQNYCSLAQLRPIASNALRHLSRTTSILSDYTKLPQECISAALNRI</sequence>
<evidence type="ECO:0000259" key="7">
    <source>
        <dbReference type="PROSITE" id="PS50888"/>
    </source>
</evidence>
<dbReference type="GO" id="GO:0005634">
    <property type="term" value="C:nucleus"/>
    <property type="evidence" value="ECO:0007669"/>
    <property type="project" value="UniProtKB-SubCell"/>
</dbReference>
<dbReference type="SMART" id="SM00353">
    <property type="entry name" value="HLH"/>
    <property type="match status" value="1"/>
</dbReference>
<keyword evidence="3" id="KW-0238">DNA-binding</keyword>
<feature type="region of interest" description="Disordered" evidence="6">
    <location>
        <begin position="1"/>
        <end position="28"/>
    </location>
</feature>
<dbReference type="CDD" id="cd21739">
    <property type="entry name" value="NES2-NLS_ChREBP-like"/>
    <property type="match status" value="1"/>
</dbReference>
<feature type="region of interest" description="Disordered" evidence="6">
    <location>
        <begin position="749"/>
        <end position="825"/>
    </location>
</feature>
<evidence type="ECO:0000256" key="6">
    <source>
        <dbReference type="SAM" id="MobiDB-lite"/>
    </source>
</evidence>
<dbReference type="PANTHER" id="PTHR15741:SF37">
    <property type="entry name" value="LD38259P"/>
    <property type="match status" value="1"/>
</dbReference>
<dbReference type="CDD" id="cd11405">
    <property type="entry name" value="bHLHzip_MLXIP_like"/>
    <property type="match status" value="1"/>
</dbReference>
<feature type="region of interest" description="Disordered" evidence="6">
    <location>
        <begin position="545"/>
        <end position="565"/>
    </location>
</feature>
<feature type="compositionally biased region" description="Basic and acidic residues" evidence="6">
    <location>
        <begin position="8"/>
        <end position="21"/>
    </location>
</feature>
<dbReference type="PROSITE" id="PS50888">
    <property type="entry name" value="BHLH"/>
    <property type="match status" value="1"/>
</dbReference>
<dbReference type="PANTHER" id="PTHR15741">
    <property type="entry name" value="BASIC HELIX-LOOP-HELIX ZIP TRANSCRIPTION FACTOR"/>
    <property type="match status" value="1"/>
</dbReference>
<name>A0A814FZB8_9BILA</name>
<evidence type="ECO:0000256" key="5">
    <source>
        <dbReference type="ARBA" id="ARBA00023242"/>
    </source>
</evidence>
<dbReference type="EMBL" id="CAJNOC010003609">
    <property type="protein sequence ID" value="CAF0990575.1"/>
    <property type="molecule type" value="Genomic_DNA"/>
</dbReference>
<dbReference type="GO" id="GO:0000978">
    <property type="term" value="F:RNA polymerase II cis-regulatory region sequence-specific DNA binding"/>
    <property type="evidence" value="ECO:0007669"/>
    <property type="project" value="TreeGrafter"/>
</dbReference>
<dbReference type="InterPro" id="IPR036638">
    <property type="entry name" value="HLH_DNA-bd_sf"/>
</dbReference>